<name>A0A507F8Y4_9FUNG</name>
<dbReference type="GO" id="GO:0005886">
    <property type="term" value="C:plasma membrane"/>
    <property type="evidence" value="ECO:0007669"/>
    <property type="project" value="UniProtKB-SubCell"/>
</dbReference>
<keyword evidence="4" id="KW-0677">Repeat</keyword>
<dbReference type="AlphaFoldDB" id="A0A507F8Y4"/>
<reference evidence="6 7" key="1">
    <citation type="journal article" date="2019" name="Sci. Rep.">
        <title>Comparative genomics of chytrid fungi reveal insights into the obligate biotrophic and pathogenic lifestyle of Synchytrium endobioticum.</title>
        <authorList>
            <person name="van de Vossenberg B.T.L.H."/>
            <person name="Warris S."/>
            <person name="Nguyen H.D.T."/>
            <person name="van Gent-Pelzer M.P.E."/>
            <person name="Joly D.L."/>
            <person name="van de Geest H.C."/>
            <person name="Bonants P.J.M."/>
            <person name="Smith D.S."/>
            <person name="Levesque C.A."/>
            <person name="van der Lee T.A.J."/>
        </authorList>
    </citation>
    <scope>NUCLEOTIDE SEQUENCE [LARGE SCALE GENOMIC DNA]</scope>
    <source>
        <strain evidence="6 7">CBS 675.73</strain>
    </source>
</reference>
<dbReference type="InterPro" id="IPR053038">
    <property type="entry name" value="RLP_Defense"/>
</dbReference>
<evidence type="ECO:0000256" key="4">
    <source>
        <dbReference type="ARBA" id="ARBA00022737"/>
    </source>
</evidence>
<evidence type="ECO:0000256" key="3">
    <source>
        <dbReference type="ARBA" id="ARBA00022614"/>
    </source>
</evidence>
<comment type="subcellular location">
    <subcellularLocation>
        <location evidence="1">Cell membrane</location>
    </subcellularLocation>
</comment>
<feature type="compositionally biased region" description="Basic and acidic residues" evidence="5">
    <location>
        <begin position="7"/>
        <end position="16"/>
    </location>
</feature>
<dbReference type="PANTHER" id="PTHR48064:SF8">
    <property type="entry name" value="RECEPTOR PROTEIN-TYROSINE KINASE CEPR2-LIKE"/>
    <property type="match status" value="1"/>
</dbReference>
<keyword evidence="7" id="KW-1185">Reference proteome</keyword>
<proteinExistence type="predicted"/>
<dbReference type="OrthoDB" id="676979at2759"/>
<dbReference type="EMBL" id="QEAP01000232">
    <property type="protein sequence ID" value="TPX72060.1"/>
    <property type="molecule type" value="Genomic_DNA"/>
</dbReference>
<protein>
    <recommendedName>
        <fullName evidence="8">F-box domain-containing protein</fullName>
    </recommendedName>
</protein>
<dbReference type="FunFam" id="3.80.10.10:FF:000383">
    <property type="entry name" value="Leucine-rich repeat receptor protein kinase EMS1"/>
    <property type="match status" value="1"/>
</dbReference>
<dbReference type="PANTHER" id="PTHR48064">
    <property type="entry name" value="OS01G0750400 PROTEIN"/>
    <property type="match status" value="1"/>
</dbReference>
<dbReference type="Proteomes" id="UP000320333">
    <property type="component" value="Unassembled WGS sequence"/>
</dbReference>
<dbReference type="FunFam" id="3.80.10.10:FF:000041">
    <property type="entry name" value="LRR receptor-like serine/threonine-protein kinase ERECTA"/>
    <property type="match status" value="1"/>
</dbReference>
<keyword evidence="3" id="KW-0433">Leucine-rich repeat</keyword>
<evidence type="ECO:0000256" key="1">
    <source>
        <dbReference type="ARBA" id="ARBA00004236"/>
    </source>
</evidence>
<accession>A0A507F8Y4</accession>
<evidence type="ECO:0000313" key="6">
    <source>
        <dbReference type="EMBL" id="TPX72060.1"/>
    </source>
</evidence>
<sequence length="426" mass="47552">MKHQRTTRGDNSEVNRQEVGPGTASALSVSLAETNAGTLSVILRTLETMQATISAMQNTMQKEVAEIKQTQFSIISSQRHLSNQVLDLQNHKKRFFTRLQDMPLEVIIQIFASIPAPILNMRTGIEVYWFHLPESYQKVVASAMPGEIKRVQRHFETHAEKKLPESILCLTVVNEIKLNCSKLIGNIPDGIGALWNLTRLELINNSLTGPLPSSLNQLVALQILILSDNQLSGEFPALPNLCALSTLYLKRNRFTGPIPTVFGNPRNLTSLHVEENCFSVIPTTISQLTGLEYLIISQNPLACEIPPEIWNLTHLRTLDMSGCKMFGSLAGVGALHNLRNLDVSNNQFSGELPSREIHGLENLVRLHLIENQFSGGEILDMRGTRLWAMCVDPDFGRKYVIWGDQRLCNEHKFLPDVGGNQESDSV</sequence>
<comment type="caution">
    <text evidence="6">The sequence shown here is derived from an EMBL/GenBank/DDBJ whole genome shotgun (WGS) entry which is preliminary data.</text>
</comment>
<keyword evidence="2" id="KW-1003">Cell membrane</keyword>
<dbReference type="STRING" id="246404.A0A507F8Y4"/>
<evidence type="ECO:0000256" key="2">
    <source>
        <dbReference type="ARBA" id="ARBA00022475"/>
    </source>
</evidence>
<dbReference type="Gene3D" id="3.80.10.10">
    <property type="entry name" value="Ribonuclease Inhibitor"/>
    <property type="match status" value="2"/>
</dbReference>
<gene>
    <name evidence="6" type="ORF">CcCBS67573_g05931</name>
</gene>
<dbReference type="SUPFAM" id="SSF52058">
    <property type="entry name" value="L domain-like"/>
    <property type="match status" value="1"/>
</dbReference>
<evidence type="ECO:0000313" key="7">
    <source>
        <dbReference type="Proteomes" id="UP000320333"/>
    </source>
</evidence>
<organism evidence="6 7">
    <name type="scientific">Chytriomyces confervae</name>
    <dbReference type="NCBI Taxonomy" id="246404"/>
    <lineage>
        <taxon>Eukaryota</taxon>
        <taxon>Fungi</taxon>
        <taxon>Fungi incertae sedis</taxon>
        <taxon>Chytridiomycota</taxon>
        <taxon>Chytridiomycota incertae sedis</taxon>
        <taxon>Chytridiomycetes</taxon>
        <taxon>Chytridiales</taxon>
        <taxon>Chytriomycetaceae</taxon>
        <taxon>Chytriomyces</taxon>
    </lineage>
</organism>
<dbReference type="InterPro" id="IPR001611">
    <property type="entry name" value="Leu-rich_rpt"/>
</dbReference>
<dbReference type="Pfam" id="PF13855">
    <property type="entry name" value="LRR_8"/>
    <property type="match status" value="1"/>
</dbReference>
<keyword evidence="2" id="KW-0472">Membrane</keyword>
<feature type="region of interest" description="Disordered" evidence="5">
    <location>
        <begin position="1"/>
        <end position="21"/>
    </location>
</feature>
<dbReference type="Pfam" id="PF00560">
    <property type="entry name" value="LRR_1"/>
    <property type="match status" value="3"/>
</dbReference>
<dbReference type="InterPro" id="IPR032675">
    <property type="entry name" value="LRR_dom_sf"/>
</dbReference>
<evidence type="ECO:0008006" key="8">
    <source>
        <dbReference type="Google" id="ProtNLM"/>
    </source>
</evidence>
<evidence type="ECO:0000256" key="5">
    <source>
        <dbReference type="SAM" id="MobiDB-lite"/>
    </source>
</evidence>